<reference evidence="5" key="1">
    <citation type="submission" date="2021-02" db="EMBL/GenBank/DDBJ databases">
        <authorList>
            <person name="Han P."/>
        </authorList>
    </citation>
    <scope>NUCLEOTIDE SEQUENCE</scope>
    <source>
        <strain evidence="5">Candidatus Nitrosotenuis uzonensis 5A</strain>
    </source>
</reference>
<protein>
    <submittedName>
        <fullName evidence="5">2-phospho-L-lactate guanylyltransferase</fullName>
    </submittedName>
</protein>
<dbReference type="EMBL" id="CAJNAQ010000005">
    <property type="protein sequence ID" value="CAE6501734.1"/>
    <property type="molecule type" value="Genomic_DNA"/>
</dbReference>
<keyword evidence="3" id="KW-0547">Nucleotide-binding</keyword>
<dbReference type="GO" id="GO:0005525">
    <property type="term" value="F:GTP binding"/>
    <property type="evidence" value="ECO:0007669"/>
    <property type="project" value="UniProtKB-KW"/>
</dbReference>
<evidence type="ECO:0000256" key="4">
    <source>
        <dbReference type="ARBA" id="ARBA00023134"/>
    </source>
</evidence>
<dbReference type="PANTHER" id="PTHR40392">
    <property type="entry name" value="2-PHOSPHO-L-LACTATE GUANYLYLTRANSFERASE"/>
    <property type="match status" value="1"/>
</dbReference>
<evidence type="ECO:0000256" key="1">
    <source>
        <dbReference type="ARBA" id="ARBA00022679"/>
    </source>
</evidence>
<comment type="caution">
    <text evidence="5">The sequence shown here is derived from an EMBL/GenBank/DDBJ whole genome shotgun (WGS) entry which is preliminary data.</text>
</comment>
<dbReference type="RefSeq" id="WP_205100574.1">
    <property type="nucleotide sequence ID" value="NZ_CAJNAQ010000005.1"/>
</dbReference>
<evidence type="ECO:0000313" key="5">
    <source>
        <dbReference type="EMBL" id="CAE6501734.1"/>
    </source>
</evidence>
<evidence type="ECO:0000313" key="6">
    <source>
        <dbReference type="Proteomes" id="UP000655759"/>
    </source>
</evidence>
<keyword evidence="2 5" id="KW-0548">Nucleotidyltransferase</keyword>
<evidence type="ECO:0000256" key="2">
    <source>
        <dbReference type="ARBA" id="ARBA00022695"/>
    </source>
</evidence>
<keyword evidence="1 5" id="KW-0808">Transferase</keyword>
<dbReference type="GO" id="GO:0043814">
    <property type="term" value="F:phospholactate guanylyltransferase activity"/>
    <property type="evidence" value="ECO:0007669"/>
    <property type="project" value="InterPro"/>
</dbReference>
<dbReference type="AlphaFoldDB" id="A0A812F2S7"/>
<organism evidence="5 6">
    <name type="scientific">Candidatus Nitrosotenuis uzonensis</name>
    <dbReference type="NCBI Taxonomy" id="1407055"/>
    <lineage>
        <taxon>Archaea</taxon>
        <taxon>Nitrososphaerota</taxon>
        <taxon>Candidatus Nitrosotenuis</taxon>
    </lineage>
</organism>
<dbReference type="InterPro" id="IPR002835">
    <property type="entry name" value="CofC"/>
</dbReference>
<keyword evidence="4" id="KW-0342">GTP-binding</keyword>
<dbReference type="SUPFAM" id="SSF53448">
    <property type="entry name" value="Nucleotide-diphospho-sugar transferases"/>
    <property type="match status" value="1"/>
</dbReference>
<evidence type="ECO:0000256" key="3">
    <source>
        <dbReference type="ARBA" id="ARBA00022741"/>
    </source>
</evidence>
<gene>
    <name evidence="5" type="ORF">NUZ5A_51194</name>
</gene>
<dbReference type="NCBIfam" id="TIGR03552">
    <property type="entry name" value="F420_cofC"/>
    <property type="match status" value="1"/>
</dbReference>
<name>A0A812F2S7_9ARCH</name>
<sequence length="212" mass="24125">MQIAAIIPVKTFSRAKSRLGLPQEKTAELCKLMLDEVLSAISQTPSIQKIIVVSRDEDAFKLARKYGVKEIFDQSENGVNEAVALAEKFLLEIGFDSSVVFPQDIPLVRPHDIQTLLSFQKWNNSMIVVPSRKFDGTNALLRTPLNVVETHYDEDSYKIHLTTGKSRNVRTSFALISRIMWDVDDKSDVEFIMSNIEKQELATKLQNILERR</sequence>
<dbReference type="Proteomes" id="UP000655759">
    <property type="component" value="Unassembled WGS sequence"/>
</dbReference>
<accession>A0A812F2S7</accession>
<dbReference type="PANTHER" id="PTHR40392:SF1">
    <property type="entry name" value="2-PHOSPHO-L-LACTATE GUANYLYLTRANSFERASE"/>
    <property type="match status" value="1"/>
</dbReference>
<proteinExistence type="predicted"/>
<dbReference type="Pfam" id="PF01983">
    <property type="entry name" value="CofC"/>
    <property type="match status" value="1"/>
</dbReference>
<dbReference type="Gene3D" id="3.90.550.10">
    <property type="entry name" value="Spore Coat Polysaccharide Biosynthesis Protein SpsA, Chain A"/>
    <property type="match status" value="1"/>
</dbReference>
<dbReference type="InterPro" id="IPR029044">
    <property type="entry name" value="Nucleotide-diphossugar_trans"/>
</dbReference>